<protein>
    <submittedName>
        <fullName evidence="5">Calcineurin-like phosphoesterase</fullName>
    </submittedName>
</protein>
<accession>A0A1M5FSJ7</accession>
<reference evidence="5 6" key="1">
    <citation type="submission" date="2016-11" db="EMBL/GenBank/DDBJ databases">
        <authorList>
            <person name="Jaros S."/>
            <person name="Januszkiewicz K."/>
            <person name="Wedrychowicz H."/>
        </authorList>
    </citation>
    <scope>NUCLEOTIDE SEQUENCE [LARGE SCALE GENOMIC DNA]</scope>
    <source>
        <strain evidence="5 6">DSM 26883</strain>
    </source>
</reference>
<dbReference type="InterPro" id="IPR032288">
    <property type="entry name" value="Metallophos_C"/>
</dbReference>
<sequence>MKINRLRIFFIFLIGICLSFSTQAANPVKILKGKVTCDGKGVQGVMVTDGYRCVQTDASGKYTIPTLGESRFVYICTPSGYLTDRNGTIPSFYIPVDYSKKQNYNFDLNKNPKDDTSHVFIVQADIQVTTKEELKIYQNVVNDCKQLLSSYAPTDIFGVDCGDIVGDHPALYPDYLERVKQLDIPIYRTMGNHDMNYDGRTHETSYKTFEEHFGPSYYSFNKGNAHYVVVDNNFFIGRDYFYMGYLDEKTFSWLEQDLSFVPEGSLVFFIMHIPSRQTEKQEAFLYNYAMIGDQMVNAGALHEMLKPYKAHLITGHTHYNLNVVFNNNLMEHNTAAVCGTWWKADICLDGTPRGYGVYEVDGKDVKWYYKSSGFPREHQFRTYPVGSSKDYPSDIIANVWNWDKLWKVEWLEDGKRMGDMVKYTGLDPYASVVCADKEKMVYTWIAPKATQHLFRATPQNKNARIEIKVTDRFGKKYIQTVSK</sequence>
<dbReference type="PANTHER" id="PTHR43143:SF1">
    <property type="entry name" value="SERINE_THREONINE-PROTEIN PHOSPHATASE CPPED1"/>
    <property type="match status" value="1"/>
</dbReference>
<dbReference type="STRING" id="871325.SAMN05444349_1496"/>
<dbReference type="GO" id="GO:0016787">
    <property type="term" value="F:hydrolase activity"/>
    <property type="evidence" value="ECO:0007669"/>
    <property type="project" value="InterPro"/>
</dbReference>
<dbReference type="OrthoDB" id="1776264at2"/>
<evidence type="ECO:0000256" key="1">
    <source>
        <dbReference type="SAM" id="SignalP"/>
    </source>
</evidence>
<organism evidence="5 6">
    <name type="scientific">Bacteroides faecichinchillae</name>
    <dbReference type="NCBI Taxonomy" id="871325"/>
    <lineage>
        <taxon>Bacteria</taxon>
        <taxon>Pseudomonadati</taxon>
        <taxon>Bacteroidota</taxon>
        <taxon>Bacteroidia</taxon>
        <taxon>Bacteroidales</taxon>
        <taxon>Bacteroidaceae</taxon>
        <taxon>Bacteroides</taxon>
    </lineage>
</organism>
<evidence type="ECO:0000259" key="2">
    <source>
        <dbReference type="Pfam" id="PF00149"/>
    </source>
</evidence>
<proteinExistence type="predicted"/>
<dbReference type="PANTHER" id="PTHR43143">
    <property type="entry name" value="METALLOPHOSPHOESTERASE, CALCINEURIN SUPERFAMILY"/>
    <property type="match status" value="1"/>
</dbReference>
<feature type="domain" description="Calcineurin-like phosphoesterase C-terminal" evidence="3">
    <location>
        <begin position="331"/>
        <end position="477"/>
    </location>
</feature>
<dbReference type="Proteomes" id="UP000184436">
    <property type="component" value="Unassembled WGS sequence"/>
</dbReference>
<dbReference type="Pfam" id="PF00149">
    <property type="entry name" value="Metallophos"/>
    <property type="match status" value="1"/>
</dbReference>
<dbReference type="EMBL" id="FQVD01000049">
    <property type="protein sequence ID" value="SHF94446.1"/>
    <property type="molecule type" value="Genomic_DNA"/>
</dbReference>
<evidence type="ECO:0000259" key="4">
    <source>
        <dbReference type="Pfam" id="PF16371"/>
    </source>
</evidence>
<dbReference type="InterPro" id="IPR029052">
    <property type="entry name" value="Metallo-depent_PP-like"/>
</dbReference>
<dbReference type="RefSeq" id="WP_025076241.1">
    <property type="nucleotide sequence ID" value="NZ_FQVD01000049.1"/>
</dbReference>
<dbReference type="Pfam" id="PF16371">
    <property type="entry name" value="MetallophosN"/>
    <property type="match status" value="1"/>
</dbReference>
<dbReference type="InterPro" id="IPR032285">
    <property type="entry name" value="Metallophos_N"/>
</dbReference>
<dbReference type="InterPro" id="IPR004843">
    <property type="entry name" value="Calcineurin-like_PHP"/>
</dbReference>
<evidence type="ECO:0000313" key="5">
    <source>
        <dbReference type="EMBL" id="SHF94446.1"/>
    </source>
</evidence>
<feature type="domain" description="Calcineurin-like phosphoesterase N-terminal" evidence="4">
    <location>
        <begin position="33"/>
        <end position="108"/>
    </location>
</feature>
<name>A0A1M5FSJ7_9BACE</name>
<dbReference type="AlphaFoldDB" id="A0A1M5FSJ7"/>
<feature type="chain" id="PRO_5030031415" evidence="1">
    <location>
        <begin position="25"/>
        <end position="483"/>
    </location>
</feature>
<keyword evidence="6" id="KW-1185">Reference proteome</keyword>
<dbReference type="Gene3D" id="3.60.21.10">
    <property type="match status" value="1"/>
</dbReference>
<dbReference type="InterPro" id="IPR051918">
    <property type="entry name" value="STPP_CPPED1"/>
</dbReference>
<keyword evidence="1" id="KW-0732">Signal</keyword>
<dbReference type="SUPFAM" id="SSF56300">
    <property type="entry name" value="Metallo-dependent phosphatases"/>
    <property type="match status" value="1"/>
</dbReference>
<feature type="domain" description="Calcineurin-like phosphoesterase" evidence="2">
    <location>
        <begin position="146"/>
        <end position="319"/>
    </location>
</feature>
<evidence type="ECO:0000259" key="3">
    <source>
        <dbReference type="Pfam" id="PF16370"/>
    </source>
</evidence>
<feature type="signal peptide" evidence="1">
    <location>
        <begin position="1"/>
        <end position="24"/>
    </location>
</feature>
<dbReference type="Pfam" id="PF16370">
    <property type="entry name" value="MetallophosC"/>
    <property type="match status" value="1"/>
</dbReference>
<evidence type="ECO:0000313" key="6">
    <source>
        <dbReference type="Proteomes" id="UP000184436"/>
    </source>
</evidence>
<gene>
    <name evidence="5" type="ORF">SAMN05444349_1496</name>
</gene>